<dbReference type="EMBL" id="JAFFRZ010000001">
    <property type="protein sequence ID" value="MDH4623807.1"/>
    <property type="molecule type" value="Genomic_DNA"/>
</dbReference>
<proteinExistence type="predicted"/>
<dbReference type="RefSeq" id="WP_044309836.1">
    <property type="nucleotide sequence ID" value="NZ_JAFFRY010000026.1"/>
</dbReference>
<dbReference type="GO" id="GO:0003677">
    <property type="term" value="F:DNA binding"/>
    <property type="evidence" value="ECO:0007669"/>
    <property type="project" value="InterPro"/>
</dbReference>
<dbReference type="AlphaFoldDB" id="A0A3M3MK82"/>
<comment type="caution">
    <text evidence="1">The sequence shown here is derived from an EMBL/GenBank/DDBJ whole genome shotgun (WGS) entry which is preliminary data.</text>
</comment>
<evidence type="ECO:0000313" key="2">
    <source>
        <dbReference type="Proteomes" id="UP001162155"/>
    </source>
</evidence>
<dbReference type="Proteomes" id="UP001162155">
    <property type="component" value="Unassembled WGS sequence"/>
</dbReference>
<dbReference type="InterPro" id="IPR010982">
    <property type="entry name" value="Lambda_DNA-bd_dom_sf"/>
</dbReference>
<gene>
    <name evidence="1" type="ORF">JW322_19070</name>
</gene>
<organism evidence="1 2">
    <name type="scientific">Pseudomonas syringae pv. papulans</name>
    <dbReference type="NCBI Taxonomy" id="83963"/>
    <lineage>
        <taxon>Bacteria</taxon>
        <taxon>Pseudomonadati</taxon>
        <taxon>Pseudomonadota</taxon>
        <taxon>Gammaproteobacteria</taxon>
        <taxon>Pseudomonadales</taxon>
        <taxon>Pseudomonadaceae</taxon>
        <taxon>Pseudomonas</taxon>
        <taxon>Pseudomonas syringae</taxon>
    </lineage>
</organism>
<name>A0A3M3MK82_PSESX</name>
<evidence type="ECO:0008006" key="3">
    <source>
        <dbReference type="Google" id="ProtNLM"/>
    </source>
</evidence>
<accession>A0A3M3MK82</accession>
<protein>
    <recommendedName>
        <fullName evidence="3">Resolvase HTH domain-containing protein</fullName>
    </recommendedName>
</protein>
<dbReference type="SUPFAM" id="SSF47413">
    <property type="entry name" value="lambda repressor-like DNA-binding domains"/>
    <property type="match status" value="1"/>
</dbReference>
<reference evidence="1" key="1">
    <citation type="submission" date="2021-02" db="EMBL/GenBank/DDBJ databases">
        <title>Genome analysis of blister spot of apple pathogen from New York area.</title>
        <authorList>
            <person name="Kandel P."/>
            <person name="Hockett K.L."/>
            <person name="Santander R."/>
            <person name="Acimovic S."/>
        </authorList>
    </citation>
    <scope>NUCLEOTIDE SEQUENCE</scope>
    <source>
        <strain evidence="1">PSP1</strain>
    </source>
</reference>
<sequence length="69" mass="7627">MSKVTHQQKVEAIRNSGLTYAEIAERCDVDTSTIFRIRQGSIADPRYSVGLAIDGLYCGVMRKKAKHAA</sequence>
<evidence type="ECO:0000313" key="1">
    <source>
        <dbReference type="EMBL" id="MDH4623807.1"/>
    </source>
</evidence>